<comment type="caution">
    <text evidence="3">The sequence shown here is derived from an EMBL/GenBank/DDBJ whole genome shotgun (WGS) entry which is preliminary data.</text>
</comment>
<reference evidence="3 4" key="1">
    <citation type="submission" date="2014-07" db="EMBL/GenBank/DDBJ databases">
        <authorList>
            <person name="McCorrison J."/>
            <person name="Sanka R."/>
            <person name="Torralba M."/>
            <person name="Gillis M."/>
            <person name="Haft D.H."/>
            <person name="Methe B."/>
            <person name="Sutton G."/>
            <person name="Nelson K.E."/>
        </authorList>
    </citation>
    <scope>NUCLEOTIDE SEQUENCE [LARGE SCALE GENOMIC DNA]</scope>
    <source>
        <strain evidence="3 4">S7-1-13</strain>
    </source>
</reference>
<dbReference type="OrthoDB" id="10013163at2"/>
<accession>A0A095X4C8</accession>
<feature type="region of interest" description="Disordered" evidence="2">
    <location>
        <begin position="36"/>
        <end position="80"/>
    </location>
</feature>
<organism evidence="3 4">
    <name type="scientific">Anaerococcus lactolyticus S7-1-13</name>
    <dbReference type="NCBI Taxonomy" id="1284686"/>
    <lineage>
        <taxon>Bacteria</taxon>
        <taxon>Bacillati</taxon>
        <taxon>Bacillota</taxon>
        <taxon>Tissierellia</taxon>
        <taxon>Tissierellales</taxon>
        <taxon>Peptoniphilaceae</taxon>
        <taxon>Anaerococcus</taxon>
    </lineage>
</organism>
<feature type="coiled-coil region" evidence="1">
    <location>
        <begin position="489"/>
        <end position="554"/>
    </location>
</feature>
<dbReference type="Proteomes" id="UP000029579">
    <property type="component" value="Unassembled WGS sequence"/>
</dbReference>
<evidence type="ECO:0000256" key="2">
    <source>
        <dbReference type="SAM" id="MobiDB-lite"/>
    </source>
</evidence>
<evidence type="ECO:0000313" key="3">
    <source>
        <dbReference type="EMBL" id="KGF04531.1"/>
    </source>
</evidence>
<dbReference type="RefSeq" id="WP_037327141.1">
    <property type="nucleotide sequence ID" value="NZ_JRMW01000029.1"/>
</dbReference>
<sequence length="693" mass="80340">MKKRIIFTSLVMASVLPFLGGIETVRADEVKNLDEKAKSDLDQAKESLKTAQDEKAKLEEDLGQAKKDGEEKAEEKEALNNKLKKAEENIKENQKILDKEGELKKVDKEIESLGQKMKAAENEADLAKEKYDQAKKAFENAQNKSEDKKFVKEDEGEKLRKQYEVADDLLTQNKKTEAQLQNGLKEKIEKQNELTNKKDGIKDFFDSYEKDKSNAEKIKSQDYQDFKKNQEKTYEKIDDELKNLKGEVNGYNNSLKSIGDNIKNEQKVRDEKFKAYEKHKQALNIQKDYEEKNIGNLDDFAEQKRAEIEEAAKKLGEAKKKTEEGLADYQHLLLQETEKKRVIAKAKAAAKFLEEKLTEKTDAFVRANEDFIAKEKETYDDIAKEAENLLKLVQDDLGKKAAELDKLYKEQSNEQEDYDKKQNSLEIARELKQFIENKKSSNQEDQLTKELENKMNEARAFLDKKLAIIEDLAEKDKELKAKKDKLGDIDLADLEKAKAQIEKDKQEIEKINEQIKELDESAELSKVKKIEDEIRKLEQRIKEIKGKIQDLENPKVSKQTNNYTHGEDTDRSEESVIDLLRTEFDRIYDNINQKNSYEEFKTALIRSNKTLSIARVYLEKLSSLKLEKIGANSYQKLRFEINRIKKIIALAEFLQKNHNMGEKEKIELVKLIKELKTNISLIEKNLNELGSNL</sequence>
<name>A0A095X4C8_9FIRM</name>
<protein>
    <submittedName>
        <fullName evidence="3">Uncharacterized protein</fullName>
    </submittedName>
</protein>
<proteinExistence type="predicted"/>
<evidence type="ECO:0000256" key="1">
    <source>
        <dbReference type="SAM" id="Coils"/>
    </source>
</evidence>
<gene>
    <name evidence="3" type="ORF">HMPREF1630_03810</name>
</gene>
<feature type="coiled-coil region" evidence="1">
    <location>
        <begin position="227"/>
        <end position="254"/>
    </location>
</feature>
<dbReference type="AlphaFoldDB" id="A0A095X4C8"/>
<keyword evidence="1" id="KW-0175">Coiled coil</keyword>
<evidence type="ECO:0000313" key="4">
    <source>
        <dbReference type="Proteomes" id="UP000029579"/>
    </source>
</evidence>
<feature type="coiled-coil region" evidence="1">
    <location>
        <begin position="301"/>
        <end position="464"/>
    </location>
</feature>
<dbReference type="EMBL" id="JRMW01000029">
    <property type="protein sequence ID" value="KGF04531.1"/>
    <property type="molecule type" value="Genomic_DNA"/>
</dbReference>